<proteinExistence type="predicted"/>
<name>A0A8S1GSZ3_9PELO</name>
<organism evidence="2 3">
    <name type="scientific">Caenorhabditis auriculariae</name>
    <dbReference type="NCBI Taxonomy" id="2777116"/>
    <lineage>
        <taxon>Eukaryota</taxon>
        <taxon>Metazoa</taxon>
        <taxon>Ecdysozoa</taxon>
        <taxon>Nematoda</taxon>
        <taxon>Chromadorea</taxon>
        <taxon>Rhabditida</taxon>
        <taxon>Rhabditina</taxon>
        <taxon>Rhabditomorpha</taxon>
        <taxon>Rhabditoidea</taxon>
        <taxon>Rhabditidae</taxon>
        <taxon>Peloderinae</taxon>
        <taxon>Caenorhabditis</taxon>
    </lineage>
</organism>
<feature type="region of interest" description="Disordered" evidence="1">
    <location>
        <begin position="34"/>
        <end position="93"/>
    </location>
</feature>
<sequence length="93" mass="10454">MGVWPVNRDVTTSVGVGGRRGHLHPRVVCNYAPRRNEENRRTDGRTGLWAPDAPLRGPHTVCPAYRNPPPLNTKTGTPNTHTHTHTHTHRLRD</sequence>
<comment type="caution">
    <text evidence="2">The sequence shown here is derived from an EMBL/GenBank/DDBJ whole genome shotgun (WGS) entry which is preliminary data.</text>
</comment>
<feature type="compositionally biased region" description="Basic and acidic residues" evidence="1">
    <location>
        <begin position="34"/>
        <end position="44"/>
    </location>
</feature>
<accession>A0A8S1GSZ3</accession>
<protein>
    <submittedName>
        <fullName evidence="2">Uncharacterized protein</fullName>
    </submittedName>
</protein>
<dbReference type="EMBL" id="CAJGYM010000003">
    <property type="protein sequence ID" value="CAD6186034.1"/>
    <property type="molecule type" value="Genomic_DNA"/>
</dbReference>
<feature type="region of interest" description="Disordered" evidence="1">
    <location>
        <begin position="1"/>
        <end position="22"/>
    </location>
</feature>
<gene>
    <name evidence="2" type="ORF">CAUJ_LOCUS1953</name>
</gene>
<keyword evidence="3" id="KW-1185">Reference proteome</keyword>
<evidence type="ECO:0000256" key="1">
    <source>
        <dbReference type="SAM" id="MobiDB-lite"/>
    </source>
</evidence>
<dbReference type="AlphaFoldDB" id="A0A8S1GSZ3"/>
<evidence type="ECO:0000313" key="3">
    <source>
        <dbReference type="Proteomes" id="UP000835052"/>
    </source>
</evidence>
<feature type="compositionally biased region" description="Basic residues" evidence="1">
    <location>
        <begin position="82"/>
        <end position="93"/>
    </location>
</feature>
<evidence type="ECO:0000313" key="2">
    <source>
        <dbReference type="EMBL" id="CAD6186034.1"/>
    </source>
</evidence>
<dbReference type="Proteomes" id="UP000835052">
    <property type="component" value="Unassembled WGS sequence"/>
</dbReference>
<reference evidence="2" key="1">
    <citation type="submission" date="2020-10" db="EMBL/GenBank/DDBJ databases">
        <authorList>
            <person name="Kikuchi T."/>
        </authorList>
    </citation>
    <scope>NUCLEOTIDE SEQUENCE</scope>
    <source>
        <strain evidence="2">NKZ352</strain>
    </source>
</reference>